<accession>A0ABU3HEG0</accession>
<organism evidence="1 2">
    <name type="scientific">Paenibacillus forsythiae</name>
    <dbReference type="NCBI Taxonomy" id="365616"/>
    <lineage>
        <taxon>Bacteria</taxon>
        <taxon>Bacillati</taxon>
        <taxon>Bacillota</taxon>
        <taxon>Bacilli</taxon>
        <taxon>Bacillales</taxon>
        <taxon>Paenibacillaceae</taxon>
        <taxon>Paenibacillus</taxon>
    </lineage>
</organism>
<name>A0ABU3HEG0_9BACL</name>
<evidence type="ECO:0000313" key="1">
    <source>
        <dbReference type="EMBL" id="MDT3429202.1"/>
    </source>
</evidence>
<dbReference type="InterPro" id="IPR013785">
    <property type="entry name" value="Aldolase_TIM"/>
</dbReference>
<sequence>MYGNNPFKWYYLVVWFCHNEGSIPPIQIDGKNGLKHKSHTCSTQEYISHIKALIKLGIRRLYFTGGEPLISPKLEPILETIPSHERDQFKVIIATKWCPSKQEG</sequence>
<dbReference type="SUPFAM" id="SSF102114">
    <property type="entry name" value="Radical SAM enzymes"/>
    <property type="match status" value="1"/>
</dbReference>
<dbReference type="Gene3D" id="3.20.20.70">
    <property type="entry name" value="Aldolase class I"/>
    <property type="match status" value="1"/>
</dbReference>
<dbReference type="EMBL" id="JAUSUY010000041">
    <property type="protein sequence ID" value="MDT3429202.1"/>
    <property type="molecule type" value="Genomic_DNA"/>
</dbReference>
<dbReference type="Proteomes" id="UP001248709">
    <property type="component" value="Unassembled WGS sequence"/>
</dbReference>
<evidence type="ECO:0000313" key="2">
    <source>
        <dbReference type="Proteomes" id="UP001248709"/>
    </source>
</evidence>
<comment type="caution">
    <text evidence="1">The sequence shown here is derived from an EMBL/GenBank/DDBJ whole genome shotgun (WGS) entry which is preliminary data.</text>
</comment>
<reference evidence="1 2" key="1">
    <citation type="submission" date="2023-07" db="EMBL/GenBank/DDBJ databases">
        <title>Genomic Encyclopedia of Type Strains, Phase IV (KMG-IV): sequencing the most valuable type-strain genomes for metagenomic binning, comparative biology and taxonomic classification.</title>
        <authorList>
            <person name="Goeker M."/>
        </authorList>
    </citation>
    <scope>NUCLEOTIDE SEQUENCE [LARGE SCALE GENOMIC DNA]</scope>
    <source>
        <strain evidence="1 2">T98</strain>
    </source>
</reference>
<proteinExistence type="predicted"/>
<protein>
    <submittedName>
        <fullName evidence="1">Molybdenum cofactor biosynthesis enzyme MoaA</fullName>
    </submittedName>
</protein>
<gene>
    <name evidence="1" type="ORF">J2Z22_004803</name>
</gene>
<dbReference type="RefSeq" id="WP_156940389.1">
    <property type="nucleotide sequence ID" value="NZ_JAUSUY010000041.1"/>
</dbReference>
<dbReference type="InterPro" id="IPR058240">
    <property type="entry name" value="rSAM_sf"/>
</dbReference>
<keyword evidence="2" id="KW-1185">Reference proteome</keyword>